<dbReference type="PANTHER" id="PTHR33677">
    <property type="entry name" value="TRANSCRIPTIONAL REPRESSOR FRMR-RELATED"/>
    <property type="match status" value="1"/>
</dbReference>
<evidence type="ECO:0000313" key="1">
    <source>
        <dbReference type="EMBL" id="PAB59960.1"/>
    </source>
</evidence>
<reference evidence="1 2" key="1">
    <citation type="submission" date="2017-06" db="EMBL/GenBank/DDBJ databases">
        <title>Draft genome sequence of anaerobic fermentative bacterium Anaeromicrobium sediminis DY2726D isolated from West Pacific Ocean sediments.</title>
        <authorList>
            <person name="Zeng X."/>
        </authorList>
    </citation>
    <scope>NUCLEOTIDE SEQUENCE [LARGE SCALE GENOMIC DNA]</scope>
    <source>
        <strain evidence="1 2">DY2726D</strain>
    </source>
</reference>
<protein>
    <submittedName>
        <fullName evidence="1">CsoR family transcriptional regulator</fullName>
    </submittedName>
</protein>
<dbReference type="EMBL" id="NIBG01000005">
    <property type="protein sequence ID" value="PAB59960.1"/>
    <property type="molecule type" value="Genomic_DNA"/>
</dbReference>
<evidence type="ECO:0000313" key="2">
    <source>
        <dbReference type="Proteomes" id="UP000216024"/>
    </source>
</evidence>
<dbReference type="Pfam" id="PF02583">
    <property type="entry name" value="Trns_repr_metal"/>
    <property type="match status" value="1"/>
</dbReference>
<dbReference type="GO" id="GO:0003677">
    <property type="term" value="F:DNA binding"/>
    <property type="evidence" value="ECO:0007669"/>
    <property type="project" value="InterPro"/>
</dbReference>
<dbReference type="InterPro" id="IPR003735">
    <property type="entry name" value="Metal_Tscrpt_repr"/>
</dbReference>
<dbReference type="OrthoDB" id="9811244at2"/>
<accession>A0A267MMJ1</accession>
<dbReference type="GO" id="GO:0045892">
    <property type="term" value="P:negative regulation of DNA-templated transcription"/>
    <property type="evidence" value="ECO:0007669"/>
    <property type="project" value="UniProtKB-ARBA"/>
</dbReference>
<comment type="caution">
    <text evidence="1">The sequence shown here is derived from an EMBL/GenBank/DDBJ whole genome shotgun (WGS) entry which is preliminary data.</text>
</comment>
<gene>
    <name evidence="1" type="ORF">CCE28_08385</name>
</gene>
<dbReference type="InterPro" id="IPR038390">
    <property type="entry name" value="Metal_Tscrpt_repr_sf"/>
</dbReference>
<dbReference type="GO" id="GO:0046872">
    <property type="term" value="F:metal ion binding"/>
    <property type="evidence" value="ECO:0007669"/>
    <property type="project" value="InterPro"/>
</dbReference>
<proteinExistence type="predicted"/>
<dbReference type="AlphaFoldDB" id="A0A267MMJ1"/>
<name>A0A267MMJ1_9FIRM</name>
<dbReference type="Proteomes" id="UP000216024">
    <property type="component" value="Unassembled WGS sequence"/>
</dbReference>
<keyword evidence="2" id="KW-1185">Reference proteome</keyword>
<sequence length="101" mass="11578">MACNNCNDERTVNYRDKEIEKKLVSRLNKVEGQIRGIKGMIEKGIYCDDILIQISAVQSAMKGVSKILFENHVKTCILDKMKEDEQVAVDELLNSINRMMK</sequence>
<dbReference type="Gene3D" id="1.20.58.1000">
    <property type="entry name" value="Metal-sensitive repressor, helix protomer"/>
    <property type="match status" value="1"/>
</dbReference>
<dbReference type="PANTHER" id="PTHR33677:SF3">
    <property type="entry name" value="COPPER-SENSING TRANSCRIPTIONAL REPRESSOR RICR"/>
    <property type="match status" value="1"/>
</dbReference>
<organism evidence="1 2">
    <name type="scientific">Anaeromicrobium sediminis</name>
    <dbReference type="NCBI Taxonomy" id="1478221"/>
    <lineage>
        <taxon>Bacteria</taxon>
        <taxon>Bacillati</taxon>
        <taxon>Bacillota</taxon>
        <taxon>Clostridia</taxon>
        <taxon>Peptostreptococcales</taxon>
        <taxon>Thermotaleaceae</taxon>
        <taxon>Anaeromicrobium</taxon>
    </lineage>
</organism>
<dbReference type="RefSeq" id="WP_095132897.1">
    <property type="nucleotide sequence ID" value="NZ_NIBG01000005.1"/>
</dbReference>